<proteinExistence type="predicted"/>
<evidence type="ECO:0000313" key="2">
    <source>
        <dbReference type="Proteomes" id="UP000553343"/>
    </source>
</evidence>
<dbReference type="RefSeq" id="WP_178366813.1">
    <property type="nucleotide sequence ID" value="NZ_JACADJ010000032.1"/>
</dbReference>
<dbReference type="Proteomes" id="UP000553343">
    <property type="component" value="Unassembled WGS sequence"/>
</dbReference>
<organism evidence="1 2">
    <name type="scientific">Desulfobacter latus</name>
    <dbReference type="NCBI Taxonomy" id="2292"/>
    <lineage>
        <taxon>Bacteria</taxon>
        <taxon>Pseudomonadati</taxon>
        <taxon>Thermodesulfobacteriota</taxon>
        <taxon>Desulfobacteria</taxon>
        <taxon>Desulfobacterales</taxon>
        <taxon>Desulfobacteraceae</taxon>
        <taxon>Desulfobacter</taxon>
    </lineage>
</organism>
<accession>A0A850TD61</accession>
<reference evidence="1 2" key="1">
    <citation type="submission" date="2020-06" db="EMBL/GenBank/DDBJ databases">
        <title>High-quality draft genome of sulfate reducer Desulfobacter latus type strain AcrS2 isolated from marine sediment.</title>
        <authorList>
            <person name="Hoppe M."/>
            <person name="Larsen C.K."/>
            <person name="Marshall I.P.G."/>
            <person name="Schramm A."/>
            <person name="Marietou A.G."/>
        </authorList>
    </citation>
    <scope>NUCLEOTIDE SEQUENCE [LARGE SCALE GENOMIC DNA]</scope>
    <source>
        <strain evidence="1 2">AcRS2</strain>
    </source>
</reference>
<comment type="caution">
    <text evidence="1">The sequence shown here is derived from an EMBL/GenBank/DDBJ whole genome shotgun (WGS) entry which is preliminary data.</text>
</comment>
<sequence>MKYKNDEFQKHLRVFEDRSEYFTDENNVEMFPEGVISAEAKKRIKKVRNAFENSFLDKLIIDLSSGKESVDVAAISEAASISVNGLVDSLTSEVGRALIGLSVMQLCVKSIEPSQNIRLHKGSSNRASFSWVEGISMRTLDKKHVTPTLRKYDLLRLNADGFMMTRSLAENYPYTFLYKAYLRGAREQWLTLVEEVEKKNTSAIETLKYLLSRLINAASEFVDTANVLLDLAHKYVTINSDKKSISSVLRQHSENSDYAARLLEINMHSLMQTASESGAFGVAEVKPLSQMRSANKKHGNIGDIELLEDGQIIESWDAKYGKGYLREEIEEAVEKLQHHEFVDTVGFVTNVHIERTEEISKRIFEIEQLYSITLKVLSYDDWVEMVFRRALEVGTVSEEELAQKWFITYCEYLSQKRRQNAPIDEPCLGWINSLTSIIKIAQ</sequence>
<dbReference type="AlphaFoldDB" id="A0A850TD61"/>
<name>A0A850TD61_9BACT</name>
<evidence type="ECO:0008006" key="3">
    <source>
        <dbReference type="Google" id="ProtNLM"/>
    </source>
</evidence>
<gene>
    <name evidence="1" type="ORF">HXW94_10215</name>
</gene>
<keyword evidence="2" id="KW-1185">Reference proteome</keyword>
<protein>
    <recommendedName>
        <fullName evidence="3">DNA methyltransferase</fullName>
    </recommendedName>
</protein>
<evidence type="ECO:0000313" key="1">
    <source>
        <dbReference type="EMBL" id="NWH05356.1"/>
    </source>
</evidence>
<dbReference type="EMBL" id="JACADJ010000032">
    <property type="protein sequence ID" value="NWH05356.1"/>
    <property type="molecule type" value="Genomic_DNA"/>
</dbReference>